<accession>A0A7S4J5X1</accession>
<dbReference type="EMBL" id="HBKQ01032417">
    <property type="protein sequence ID" value="CAE2252648.1"/>
    <property type="molecule type" value="Transcribed_RNA"/>
</dbReference>
<sequence length="101" mass="11482">MEQKIVGTISTSTASRQERQRQFSEASIQWFAKFCVLVISQESASAKFSDRALLFRSTSGDNLSPPKKPSFESLGWVRSYNVSVLSDQVFKENYSNRHLLD</sequence>
<gene>
    <name evidence="1" type="ORF">OAUR00152_LOCUS22138</name>
</gene>
<dbReference type="AlphaFoldDB" id="A0A7S4J5X1"/>
<proteinExistence type="predicted"/>
<reference evidence="1" key="1">
    <citation type="submission" date="2021-01" db="EMBL/GenBank/DDBJ databases">
        <authorList>
            <person name="Corre E."/>
            <person name="Pelletier E."/>
            <person name="Niang G."/>
            <person name="Scheremetjew M."/>
            <person name="Finn R."/>
            <person name="Kale V."/>
            <person name="Holt S."/>
            <person name="Cochrane G."/>
            <person name="Meng A."/>
            <person name="Brown T."/>
            <person name="Cohen L."/>
        </authorList>
    </citation>
    <scope>NUCLEOTIDE SEQUENCE</scope>
    <source>
        <strain evidence="1">Isolate 1302-5</strain>
    </source>
</reference>
<protein>
    <submittedName>
        <fullName evidence="1">Uncharacterized protein</fullName>
    </submittedName>
</protein>
<name>A0A7S4J5X1_9STRA</name>
<evidence type="ECO:0000313" key="1">
    <source>
        <dbReference type="EMBL" id="CAE2252648.1"/>
    </source>
</evidence>
<organism evidence="1">
    <name type="scientific">Odontella aurita</name>
    <dbReference type="NCBI Taxonomy" id="265563"/>
    <lineage>
        <taxon>Eukaryota</taxon>
        <taxon>Sar</taxon>
        <taxon>Stramenopiles</taxon>
        <taxon>Ochrophyta</taxon>
        <taxon>Bacillariophyta</taxon>
        <taxon>Mediophyceae</taxon>
        <taxon>Biddulphiophycidae</taxon>
        <taxon>Eupodiscales</taxon>
        <taxon>Odontellaceae</taxon>
        <taxon>Odontella</taxon>
    </lineage>
</organism>